<evidence type="ECO:0000256" key="4">
    <source>
        <dbReference type="ARBA" id="ARBA00022989"/>
    </source>
</evidence>
<evidence type="ECO:0000313" key="12">
    <source>
        <dbReference type="EMBL" id="CAF1266340.1"/>
    </source>
</evidence>
<dbReference type="InterPro" id="IPR001594">
    <property type="entry name" value="Palmitoyltrfase_DHHC"/>
</dbReference>
<comment type="caution">
    <text evidence="12">The sequence shown here is derived from an EMBL/GenBank/DDBJ whole genome shotgun (WGS) entry which is preliminary data.</text>
</comment>
<dbReference type="Pfam" id="PF01529">
    <property type="entry name" value="DHHC"/>
    <property type="match status" value="1"/>
</dbReference>
<protein>
    <recommendedName>
        <fullName evidence="10">Palmitoyltransferase</fullName>
        <ecNumber evidence="10">2.3.1.225</ecNumber>
    </recommendedName>
</protein>
<dbReference type="EC" id="2.3.1.225" evidence="10"/>
<dbReference type="PROSITE" id="PS50216">
    <property type="entry name" value="DHHC"/>
    <property type="match status" value="1"/>
</dbReference>
<evidence type="ECO:0000256" key="5">
    <source>
        <dbReference type="ARBA" id="ARBA00023136"/>
    </source>
</evidence>
<keyword evidence="8 10" id="KW-0012">Acyltransferase</keyword>
<evidence type="ECO:0000313" key="13">
    <source>
        <dbReference type="Proteomes" id="UP000663828"/>
    </source>
</evidence>
<feature type="transmembrane region" description="Helical" evidence="10">
    <location>
        <begin position="38"/>
        <end position="58"/>
    </location>
</feature>
<sequence>MSSDVIVRLTPASYARRGRIYPSSTVSYFRSCWTYKSWGVVVAVVGFMLLLSGLHIGWDFPILVTHGHVYFPILFALALFYTVSNYLFAALHDPGIVPRPNADEILQTEKENNIQTDLNGNYFPSIPPPRTILVQNFPCKSAYCYTCRLYRSPRVSHCSTCNVCIMNFDHHCPWINNCVGQLNYRYFCNFLLSCSLLCLVASAGCGVAAYLRWDKYKDDPGMYFAYNVPSFFIGFLGVMLFLTLMPFWVIHCGLTMSSTTTREDIKFKKHAKEHGIPQGSKWKNLIMSWCGPLQPSINWSELYDKDHYKTQEIIYARERPTLLSNTLVVPTQKIREHIRELAADDYYGLRQQVKAFHRTDDDSRHRSSLIPVETMNYLQTYTIEVKQVGNNQIDAHYLLIAPVLRDNLLTFWDTIWSRHVSSIVMLYELTENNLFVPYCPDEINSSFNVDGTYRIDFVGKINRLDFQTIQLKIHKVGEDETRLVEHFRVKGWTETSFQIDPIALLRLQYTVGQKDKDEEERNVTRGIVAIHSSGINTRAIGYMAIDINRRLLIWYGFINILNTITQLSEQLPISLMNEHMLILIYTTILYLSTWTYSSDLTSLQAIDHQIKSFLSNRFLNFYHNPLTEQFQNFICNSVKELDAIIPSKDPCLPLIIDHNLVYLIDSYIHSNAFFLTTARNSESVFQIMSTYKIRHCFFYQQNSHQNTDFIDKYQLKLDSNYPANDFRRYYQNELAIYQPSNSLRNIPLYTFSRYLASFDQNNHFSILICVDDIRDGAIVCLIANLMEQFMIDHSIDIYHQARKIAYRCPTFQTEDEYRTMYEWIGRWTSNDLNND</sequence>
<dbReference type="Gene3D" id="3.90.190.10">
    <property type="entry name" value="Protein tyrosine phosphatase superfamily"/>
    <property type="match status" value="1"/>
</dbReference>
<dbReference type="AlphaFoldDB" id="A0A815B7D8"/>
<dbReference type="GO" id="GO:0005794">
    <property type="term" value="C:Golgi apparatus"/>
    <property type="evidence" value="ECO:0007669"/>
    <property type="project" value="TreeGrafter"/>
</dbReference>
<evidence type="ECO:0000256" key="10">
    <source>
        <dbReference type="RuleBase" id="RU079119"/>
    </source>
</evidence>
<evidence type="ECO:0000256" key="9">
    <source>
        <dbReference type="ARBA" id="ARBA00048048"/>
    </source>
</evidence>
<dbReference type="GO" id="GO:0004725">
    <property type="term" value="F:protein tyrosine phosphatase activity"/>
    <property type="evidence" value="ECO:0007669"/>
    <property type="project" value="InterPro"/>
</dbReference>
<comment type="catalytic activity">
    <reaction evidence="9 10">
        <text>L-cysteinyl-[protein] + hexadecanoyl-CoA = S-hexadecanoyl-L-cysteinyl-[protein] + CoA</text>
        <dbReference type="Rhea" id="RHEA:36683"/>
        <dbReference type="Rhea" id="RHEA-COMP:10131"/>
        <dbReference type="Rhea" id="RHEA-COMP:11032"/>
        <dbReference type="ChEBI" id="CHEBI:29950"/>
        <dbReference type="ChEBI" id="CHEBI:57287"/>
        <dbReference type="ChEBI" id="CHEBI:57379"/>
        <dbReference type="ChEBI" id="CHEBI:74151"/>
        <dbReference type="EC" id="2.3.1.225"/>
    </reaction>
</comment>
<accession>A0A815B7D8</accession>
<proteinExistence type="inferred from homology"/>
<dbReference type="PANTHER" id="PTHR22883">
    <property type="entry name" value="ZINC FINGER DHHC DOMAIN CONTAINING PROTEIN"/>
    <property type="match status" value="1"/>
</dbReference>
<name>A0A815B7D8_ADIRI</name>
<dbReference type="SMART" id="SM00194">
    <property type="entry name" value="PTPc"/>
    <property type="match status" value="1"/>
</dbReference>
<feature type="transmembrane region" description="Helical" evidence="10">
    <location>
        <begin position="190"/>
        <end position="211"/>
    </location>
</feature>
<dbReference type="InterPro" id="IPR039859">
    <property type="entry name" value="PFA4/ZDH16/20/ERF2-like"/>
</dbReference>
<evidence type="ECO:0000256" key="2">
    <source>
        <dbReference type="ARBA" id="ARBA00022679"/>
    </source>
</evidence>
<feature type="transmembrane region" description="Helical" evidence="10">
    <location>
        <begin position="231"/>
        <end position="250"/>
    </location>
</feature>
<keyword evidence="3 10" id="KW-0812">Transmembrane</keyword>
<comment type="domain">
    <text evidence="10">The DHHC domain is required for palmitoyltransferase activity.</text>
</comment>
<comment type="subcellular location">
    <subcellularLocation>
        <location evidence="1">Endomembrane system</location>
        <topology evidence="1">Multi-pass membrane protein</topology>
    </subcellularLocation>
</comment>
<keyword evidence="4 10" id="KW-1133">Transmembrane helix</keyword>
<keyword evidence="2 10" id="KW-0808">Transferase</keyword>
<feature type="transmembrane region" description="Helical" evidence="10">
    <location>
        <begin position="551"/>
        <end position="568"/>
    </location>
</feature>
<evidence type="ECO:0000256" key="1">
    <source>
        <dbReference type="ARBA" id="ARBA00004127"/>
    </source>
</evidence>
<feature type="domain" description="Tyrosine-protein phosphatase" evidence="11">
    <location>
        <begin position="352"/>
        <end position="591"/>
    </location>
</feature>
<keyword evidence="5 10" id="KW-0472">Membrane</keyword>
<keyword evidence="13" id="KW-1185">Reference proteome</keyword>
<organism evidence="12 13">
    <name type="scientific">Adineta ricciae</name>
    <name type="common">Rotifer</name>
    <dbReference type="NCBI Taxonomy" id="249248"/>
    <lineage>
        <taxon>Eukaryota</taxon>
        <taxon>Metazoa</taxon>
        <taxon>Spiralia</taxon>
        <taxon>Gnathifera</taxon>
        <taxon>Rotifera</taxon>
        <taxon>Eurotatoria</taxon>
        <taxon>Bdelloidea</taxon>
        <taxon>Adinetida</taxon>
        <taxon>Adinetidae</taxon>
        <taxon>Adineta</taxon>
    </lineage>
</organism>
<keyword evidence="6" id="KW-0564">Palmitate</keyword>
<evidence type="ECO:0000256" key="3">
    <source>
        <dbReference type="ARBA" id="ARBA00022692"/>
    </source>
</evidence>
<evidence type="ECO:0000256" key="8">
    <source>
        <dbReference type="ARBA" id="ARBA00023315"/>
    </source>
</evidence>
<dbReference type="GO" id="GO:0019706">
    <property type="term" value="F:protein-cysteine S-palmitoyltransferase activity"/>
    <property type="evidence" value="ECO:0007669"/>
    <property type="project" value="UniProtKB-EC"/>
</dbReference>
<dbReference type="PROSITE" id="PS50055">
    <property type="entry name" value="TYR_PHOSPHATASE_PTP"/>
    <property type="match status" value="1"/>
</dbReference>
<reference evidence="12" key="1">
    <citation type="submission" date="2021-02" db="EMBL/GenBank/DDBJ databases">
        <authorList>
            <person name="Nowell W R."/>
        </authorList>
    </citation>
    <scope>NUCLEOTIDE SEQUENCE</scope>
</reference>
<dbReference type="InterPro" id="IPR000242">
    <property type="entry name" value="PTP_cat"/>
</dbReference>
<dbReference type="InterPro" id="IPR029021">
    <property type="entry name" value="Prot-tyrosine_phosphatase-like"/>
</dbReference>
<dbReference type="GO" id="GO:0006612">
    <property type="term" value="P:protein targeting to membrane"/>
    <property type="evidence" value="ECO:0007669"/>
    <property type="project" value="TreeGrafter"/>
</dbReference>
<evidence type="ECO:0000256" key="6">
    <source>
        <dbReference type="ARBA" id="ARBA00023139"/>
    </source>
</evidence>
<dbReference type="Pfam" id="PF00102">
    <property type="entry name" value="Y_phosphatase"/>
    <property type="match status" value="1"/>
</dbReference>
<dbReference type="EMBL" id="CAJNOR010002235">
    <property type="protein sequence ID" value="CAF1266340.1"/>
    <property type="molecule type" value="Genomic_DNA"/>
</dbReference>
<feature type="transmembrane region" description="Helical" evidence="10">
    <location>
        <begin position="70"/>
        <end position="91"/>
    </location>
</feature>
<evidence type="ECO:0000256" key="7">
    <source>
        <dbReference type="ARBA" id="ARBA00023288"/>
    </source>
</evidence>
<comment type="similarity">
    <text evidence="10">Belongs to the DHHC palmitoyltransferase family.</text>
</comment>
<dbReference type="SUPFAM" id="SSF52799">
    <property type="entry name" value="(Phosphotyrosine protein) phosphatases II"/>
    <property type="match status" value="1"/>
</dbReference>
<gene>
    <name evidence="12" type="ORF">XAT740_LOCUS27050</name>
</gene>
<keyword evidence="7" id="KW-0449">Lipoprotein</keyword>
<dbReference type="GO" id="GO:0005783">
    <property type="term" value="C:endoplasmic reticulum"/>
    <property type="evidence" value="ECO:0007669"/>
    <property type="project" value="TreeGrafter"/>
</dbReference>
<dbReference type="PANTHER" id="PTHR22883:SF43">
    <property type="entry name" value="PALMITOYLTRANSFERASE APP"/>
    <property type="match status" value="1"/>
</dbReference>
<evidence type="ECO:0000259" key="11">
    <source>
        <dbReference type="PROSITE" id="PS50055"/>
    </source>
</evidence>
<dbReference type="Proteomes" id="UP000663828">
    <property type="component" value="Unassembled WGS sequence"/>
</dbReference>